<comment type="pathway">
    <text evidence="1">Carbohydrate metabolism; tricarboxylic acid cycle; isocitrate from oxaloacetate: step 1/2.</text>
</comment>
<accession>A0A270N0A6</accession>
<comment type="caution">
    <text evidence="2">The sequence shown here is derived from an EMBL/GenBank/DDBJ whole genome shotgun (WGS) entry which is preliminary data.</text>
</comment>
<feature type="non-terminal residue" evidence="2">
    <location>
        <position position="132"/>
    </location>
</feature>
<dbReference type="Pfam" id="PF00285">
    <property type="entry name" value="Citrate_synt"/>
    <property type="match status" value="1"/>
</dbReference>
<dbReference type="EMBL" id="NJGC01000092">
    <property type="protein sequence ID" value="PAM65559.1"/>
    <property type="molecule type" value="Genomic_DNA"/>
</dbReference>
<evidence type="ECO:0000313" key="3">
    <source>
        <dbReference type="Proteomes" id="UP000216433"/>
    </source>
</evidence>
<sequence length="132" mass="14732">MTDKSASLKLGDKTVDLSVKAGTIGPDVIDIAALYKHTGTFTYDPGFTSTASCESKITYIDGDEGTLLHRGYPIEQLAEKGDFLEVCYLLLYGELPTAAQKKDFDYRVTHHTMVHEQMSKFFSGYRRDAHPM</sequence>
<dbReference type="AlphaFoldDB" id="A0A270N0A6"/>
<dbReference type="SUPFAM" id="SSF48256">
    <property type="entry name" value="Citrate synthase"/>
    <property type="match status" value="1"/>
</dbReference>
<dbReference type="GO" id="GO:0036440">
    <property type="term" value="F:citrate synthase activity"/>
    <property type="evidence" value="ECO:0007669"/>
    <property type="project" value="UniProtKB-EC"/>
</dbReference>
<dbReference type="RefSeq" id="WP_277948698.1">
    <property type="nucleotide sequence ID" value="NZ_NJGC01000092.1"/>
</dbReference>
<dbReference type="PANTHER" id="PTHR42871:SF1">
    <property type="entry name" value="CITRATE SYNTHASE"/>
    <property type="match status" value="1"/>
</dbReference>
<name>A0A270N0A6_STEMA</name>
<dbReference type="InterPro" id="IPR016142">
    <property type="entry name" value="Citrate_synth-like_lrg_a-sub"/>
</dbReference>
<keyword evidence="2" id="KW-0808">Transferase</keyword>
<evidence type="ECO:0000313" key="2">
    <source>
        <dbReference type="EMBL" id="PAM65559.1"/>
    </source>
</evidence>
<gene>
    <name evidence="2" type="primary">gltA</name>
    <name evidence="2" type="ORF">CEK00_21355</name>
</gene>
<protein>
    <submittedName>
        <fullName evidence="2">Citrate (Si)-synthase</fullName>
        <ecNumber evidence="2">2.3.3.1</ecNumber>
    </submittedName>
</protein>
<reference evidence="2 3" key="1">
    <citation type="submission" date="2017-06" db="EMBL/GenBank/DDBJ databases">
        <title>Genome sequencing and assembly of Stenotrophomonas maltophilia DF07.</title>
        <authorList>
            <person name="Iyer R."/>
        </authorList>
    </citation>
    <scope>NUCLEOTIDE SEQUENCE [LARGE SCALE GENOMIC DNA]</scope>
    <source>
        <strain evidence="2 3">DF07</strain>
    </source>
</reference>
<dbReference type="Proteomes" id="UP000216433">
    <property type="component" value="Unassembled WGS sequence"/>
</dbReference>
<evidence type="ECO:0000256" key="1">
    <source>
        <dbReference type="ARBA" id="ARBA00004751"/>
    </source>
</evidence>
<dbReference type="PANTHER" id="PTHR42871">
    <property type="entry name" value="CITRATE SYNTHASE"/>
    <property type="match status" value="1"/>
</dbReference>
<dbReference type="InterPro" id="IPR036969">
    <property type="entry name" value="Citrate_synthase_sf"/>
</dbReference>
<dbReference type="InterPro" id="IPR002020">
    <property type="entry name" value="Citrate_synthase"/>
</dbReference>
<organism evidence="2 3">
    <name type="scientific">Stenotrophomonas maltophilia</name>
    <name type="common">Pseudomonas maltophilia</name>
    <name type="synonym">Xanthomonas maltophilia</name>
    <dbReference type="NCBI Taxonomy" id="40324"/>
    <lineage>
        <taxon>Bacteria</taxon>
        <taxon>Pseudomonadati</taxon>
        <taxon>Pseudomonadota</taxon>
        <taxon>Gammaproteobacteria</taxon>
        <taxon>Lysobacterales</taxon>
        <taxon>Lysobacteraceae</taxon>
        <taxon>Stenotrophomonas</taxon>
        <taxon>Stenotrophomonas maltophilia group</taxon>
    </lineage>
</organism>
<keyword evidence="2" id="KW-0012">Acyltransferase</keyword>
<dbReference type="EC" id="2.3.3.1" evidence="2"/>
<proteinExistence type="predicted"/>
<dbReference type="Gene3D" id="1.10.580.10">
    <property type="entry name" value="Citrate Synthase, domain 1"/>
    <property type="match status" value="1"/>
</dbReference>
<dbReference type="Gene3D" id="2.20.28.60">
    <property type="match status" value="1"/>
</dbReference>